<dbReference type="Proteomes" id="UP001161409">
    <property type="component" value="Unassembled WGS sequence"/>
</dbReference>
<keyword evidence="6" id="KW-0963">Cytoplasm</keyword>
<dbReference type="NCBIfam" id="TIGR02432">
    <property type="entry name" value="lysidine_TilS_N"/>
    <property type="match status" value="1"/>
</dbReference>
<dbReference type="InterPro" id="IPR012094">
    <property type="entry name" value="tRNA_Ile_lys_synt"/>
</dbReference>
<dbReference type="EC" id="6.3.4.19" evidence="6"/>
<dbReference type="InterPro" id="IPR012795">
    <property type="entry name" value="tRNA_Ile_lys_synt_N"/>
</dbReference>
<evidence type="ECO:0000256" key="2">
    <source>
        <dbReference type="ARBA" id="ARBA00022694"/>
    </source>
</evidence>
<feature type="binding site" evidence="6">
    <location>
        <begin position="38"/>
        <end position="43"/>
    </location>
    <ligand>
        <name>ATP</name>
        <dbReference type="ChEBI" id="CHEBI:30616"/>
    </ligand>
</feature>
<dbReference type="InterPro" id="IPR014729">
    <property type="entry name" value="Rossmann-like_a/b/a_fold"/>
</dbReference>
<reference evidence="8" key="2">
    <citation type="submission" date="2023-01" db="EMBL/GenBank/DDBJ databases">
        <title>Draft genome sequence of Sneathiella chinensis strain NBRC 103408.</title>
        <authorList>
            <person name="Sun Q."/>
            <person name="Mori K."/>
        </authorList>
    </citation>
    <scope>NUCLEOTIDE SEQUENCE</scope>
    <source>
        <strain evidence="8">NBRC 103408</strain>
    </source>
</reference>
<comment type="subcellular location">
    <subcellularLocation>
        <location evidence="6">Cytoplasm</location>
    </subcellularLocation>
</comment>
<evidence type="ECO:0000256" key="3">
    <source>
        <dbReference type="ARBA" id="ARBA00022741"/>
    </source>
</evidence>
<dbReference type="Pfam" id="PF01171">
    <property type="entry name" value="ATP_bind_3"/>
    <property type="match status" value="1"/>
</dbReference>
<dbReference type="Gene3D" id="3.40.50.620">
    <property type="entry name" value="HUPs"/>
    <property type="match status" value="1"/>
</dbReference>
<comment type="caution">
    <text evidence="8">The sequence shown here is derived from an EMBL/GenBank/DDBJ whole genome shotgun (WGS) entry which is preliminary data.</text>
</comment>
<evidence type="ECO:0000259" key="7">
    <source>
        <dbReference type="Pfam" id="PF01171"/>
    </source>
</evidence>
<dbReference type="RefSeq" id="WP_169560385.1">
    <property type="nucleotide sequence ID" value="NZ_BSNF01000006.1"/>
</dbReference>
<keyword evidence="3 6" id="KW-0547">Nucleotide-binding</keyword>
<sequence length="442" mass="48464">MSTERDGKDADLTPRFDLHMTACLKEADPVKCIAVGVSGGSDSMALVLLLTGWCRSRNIRLVALTVDHGLRGEAATEALQVAEWLGAHGVEHHILVWKGPHPSTGIQKEARAARYHLMLSKCQEIGAGVLALGHQLEDHLETLLMRLSKGSGLDGLPGMAPVSTRQGIRLVRPLLDFRRQALRDYLIAAGQDWIEDPSNESEHYTRTHLGKVLTQVAALPGADLDSMALAARRLQRANLAVEQAVDTAFADYVTKGRFGSLDLSAAFLGALPDEVAIRLLTRVFAAVRGRDARPRLTAVERLYERFRTAQGPVAGTLSGCRFHPRSRGWRVCREAGRSGLPVVPLTGRAHYLWDDRFLVRDHAPDDIAPDGLPLEIRRIGHEGRLFLKNQDMGGPEMEAPAMIIENLPAIWCGDRLVCAPLISGVSYLPSVGQGRFEMLFNQ</sequence>
<dbReference type="EMBL" id="BSNF01000006">
    <property type="protein sequence ID" value="GLQ06334.1"/>
    <property type="molecule type" value="Genomic_DNA"/>
</dbReference>
<keyword evidence="1 6" id="KW-0436">Ligase</keyword>
<evidence type="ECO:0000256" key="6">
    <source>
        <dbReference type="HAMAP-Rule" id="MF_01161"/>
    </source>
</evidence>
<dbReference type="CDD" id="cd01992">
    <property type="entry name" value="TilS_N"/>
    <property type="match status" value="1"/>
</dbReference>
<evidence type="ECO:0000256" key="5">
    <source>
        <dbReference type="ARBA" id="ARBA00048539"/>
    </source>
</evidence>
<comment type="catalytic activity">
    <reaction evidence="5 6">
        <text>cytidine(34) in tRNA(Ile2) + L-lysine + ATP = lysidine(34) in tRNA(Ile2) + AMP + diphosphate + H(+)</text>
        <dbReference type="Rhea" id="RHEA:43744"/>
        <dbReference type="Rhea" id="RHEA-COMP:10625"/>
        <dbReference type="Rhea" id="RHEA-COMP:10670"/>
        <dbReference type="ChEBI" id="CHEBI:15378"/>
        <dbReference type="ChEBI" id="CHEBI:30616"/>
        <dbReference type="ChEBI" id="CHEBI:32551"/>
        <dbReference type="ChEBI" id="CHEBI:33019"/>
        <dbReference type="ChEBI" id="CHEBI:82748"/>
        <dbReference type="ChEBI" id="CHEBI:83665"/>
        <dbReference type="ChEBI" id="CHEBI:456215"/>
        <dbReference type="EC" id="6.3.4.19"/>
    </reaction>
</comment>
<evidence type="ECO:0000313" key="8">
    <source>
        <dbReference type="EMBL" id="GLQ06334.1"/>
    </source>
</evidence>
<accession>A0ABQ5U2E5</accession>
<evidence type="ECO:0000313" key="9">
    <source>
        <dbReference type="Proteomes" id="UP001161409"/>
    </source>
</evidence>
<dbReference type="PANTHER" id="PTHR43033:SF5">
    <property type="entry name" value="TRNA(ILE)-LYSIDINE SYNTHETASE"/>
    <property type="match status" value="1"/>
</dbReference>
<dbReference type="HAMAP" id="MF_01161">
    <property type="entry name" value="tRNA_Ile_lys_synt"/>
    <property type="match status" value="1"/>
</dbReference>
<evidence type="ECO:0000256" key="1">
    <source>
        <dbReference type="ARBA" id="ARBA00022598"/>
    </source>
</evidence>
<dbReference type="SUPFAM" id="SSF52402">
    <property type="entry name" value="Adenine nucleotide alpha hydrolases-like"/>
    <property type="match status" value="1"/>
</dbReference>
<keyword evidence="4 6" id="KW-0067">ATP-binding</keyword>
<dbReference type="InterPro" id="IPR011063">
    <property type="entry name" value="TilS/TtcA_N"/>
</dbReference>
<gene>
    <name evidence="6 8" type="primary">tilS</name>
    <name evidence="8" type="ORF">GCM10007924_15550</name>
</gene>
<proteinExistence type="inferred from homology"/>
<feature type="domain" description="tRNA(Ile)-lysidine/2-thiocytidine synthase N-terminal" evidence="7">
    <location>
        <begin position="33"/>
        <end position="208"/>
    </location>
</feature>
<protein>
    <recommendedName>
        <fullName evidence="6">tRNA(Ile)-lysidine synthase</fullName>
        <ecNumber evidence="6">6.3.4.19</ecNumber>
    </recommendedName>
    <alternativeName>
        <fullName evidence="6">tRNA(Ile)-2-lysyl-cytidine synthase</fullName>
    </alternativeName>
    <alternativeName>
        <fullName evidence="6">tRNA(Ile)-lysidine synthetase</fullName>
    </alternativeName>
</protein>
<evidence type="ECO:0000256" key="4">
    <source>
        <dbReference type="ARBA" id="ARBA00022840"/>
    </source>
</evidence>
<comment type="similarity">
    <text evidence="6">Belongs to the tRNA(Ile)-lysidine synthase family.</text>
</comment>
<keyword evidence="9" id="KW-1185">Reference proteome</keyword>
<comment type="domain">
    <text evidence="6">The N-terminal region contains the highly conserved SGGXDS motif, predicted to be a P-loop motif involved in ATP binding.</text>
</comment>
<comment type="function">
    <text evidence="6">Ligates lysine onto the cytidine present at position 34 of the AUA codon-specific tRNA(Ile) that contains the anticodon CAU, in an ATP-dependent manner. Cytidine is converted to lysidine, thus changing the amino acid specificity of the tRNA from methionine to isoleucine.</text>
</comment>
<organism evidence="8 9">
    <name type="scientific">Sneathiella chinensis</name>
    <dbReference type="NCBI Taxonomy" id="349750"/>
    <lineage>
        <taxon>Bacteria</taxon>
        <taxon>Pseudomonadati</taxon>
        <taxon>Pseudomonadota</taxon>
        <taxon>Alphaproteobacteria</taxon>
        <taxon>Sneathiellales</taxon>
        <taxon>Sneathiellaceae</taxon>
        <taxon>Sneathiella</taxon>
    </lineage>
</organism>
<keyword evidence="2 6" id="KW-0819">tRNA processing</keyword>
<reference evidence="8" key="1">
    <citation type="journal article" date="2014" name="Int. J. Syst. Evol. Microbiol.">
        <title>Complete genome of a new Firmicutes species belonging to the dominant human colonic microbiota ('Ruminococcus bicirculans') reveals two chromosomes and a selective capacity to utilize plant glucans.</title>
        <authorList>
            <consortium name="NISC Comparative Sequencing Program"/>
            <person name="Wegmann U."/>
            <person name="Louis P."/>
            <person name="Goesmann A."/>
            <person name="Henrissat B."/>
            <person name="Duncan S.H."/>
            <person name="Flint H.J."/>
        </authorList>
    </citation>
    <scope>NUCLEOTIDE SEQUENCE</scope>
    <source>
        <strain evidence="8">NBRC 103408</strain>
    </source>
</reference>
<dbReference type="PANTHER" id="PTHR43033">
    <property type="entry name" value="TRNA(ILE)-LYSIDINE SYNTHASE-RELATED"/>
    <property type="match status" value="1"/>
</dbReference>
<name>A0ABQ5U2E5_9PROT</name>